<dbReference type="RefSeq" id="WP_345427605.1">
    <property type="nucleotide sequence ID" value="NZ_AP031496.1"/>
</dbReference>
<sequence>MALGNILDPTAVRTDNITSPGPDAGPFAGKTVGFRLDEIWRAWDWVAEIWADEFRKAGAQVKFWRSHQGRTGAEGERVAAALEEFLGSIDVAVVGLGNCGSCTGWTIRDALAAADKDLPTVAVCTEVFDELGHQLAARGGRSGLRIHILPYPLNEKTRAEVEPVAYQHLDGMLTTMGASINAPVKTLQEAAQ</sequence>
<protein>
    <recommendedName>
        <fullName evidence="1">UGSC-like domain-containing protein</fullName>
    </recommendedName>
</protein>
<evidence type="ECO:0000313" key="3">
    <source>
        <dbReference type="Proteomes" id="UP001409585"/>
    </source>
</evidence>
<feature type="domain" description="UGSC-like" evidence="1">
    <location>
        <begin position="6"/>
        <end position="175"/>
    </location>
</feature>
<dbReference type="Pfam" id="PF24696">
    <property type="entry name" value="UGSC"/>
    <property type="match status" value="1"/>
</dbReference>
<keyword evidence="3" id="KW-1185">Reference proteome</keyword>
<dbReference type="InterPro" id="IPR057767">
    <property type="entry name" value="UGSC-like_dom"/>
</dbReference>
<accession>A0AAV3U975</accession>
<name>A0AAV3U975_9ALTE</name>
<dbReference type="AlphaFoldDB" id="A0AAV3U975"/>
<comment type="caution">
    <text evidence="2">The sequence shown here is derived from an EMBL/GenBank/DDBJ whole genome shotgun (WGS) entry which is preliminary data.</text>
</comment>
<evidence type="ECO:0000313" key="2">
    <source>
        <dbReference type="EMBL" id="GAA4959148.1"/>
    </source>
</evidence>
<reference evidence="3" key="1">
    <citation type="journal article" date="2019" name="Int. J. Syst. Evol. Microbiol.">
        <title>The Global Catalogue of Microorganisms (GCM) 10K type strain sequencing project: providing services to taxonomists for standard genome sequencing and annotation.</title>
        <authorList>
            <consortium name="The Broad Institute Genomics Platform"/>
            <consortium name="The Broad Institute Genome Sequencing Center for Infectious Disease"/>
            <person name="Wu L."/>
            <person name="Ma J."/>
        </authorList>
    </citation>
    <scope>NUCLEOTIDE SEQUENCE [LARGE SCALE GENOMIC DNA]</scope>
    <source>
        <strain evidence="3">JCM 19134</strain>
    </source>
</reference>
<gene>
    <name evidence="2" type="ORF">GCM10025791_45100</name>
</gene>
<dbReference type="Proteomes" id="UP001409585">
    <property type="component" value="Unassembled WGS sequence"/>
</dbReference>
<proteinExistence type="predicted"/>
<dbReference type="EMBL" id="BAABLX010000077">
    <property type="protein sequence ID" value="GAA4959148.1"/>
    <property type="molecule type" value="Genomic_DNA"/>
</dbReference>
<organism evidence="2 3">
    <name type="scientific">Halioxenophilus aromaticivorans</name>
    <dbReference type="NCBI Taxonomy" id="1306992"/>
    <lineage>
        <taxon>Bacteria</taxon>
        <taxon>Pseudomonadati</taxon>
        <taxon>Pseudomonadota</taxon>
        <taxon>Gammaproteobacteria</taxon>
        <taxon>Alteromonadales</taxon>
        <taxon>Alteromonadaceae</taxon>
        <taxon>Halioxenophilus</taxon>
    </lineage>
</organism>
<evidence type="ECO:0000259" key="1">
    <source>
        <dbReference type="Pfam" id="PF24696"/>
    </source>
</evidence>